<protein>
    <recommendedName>
        <fullName evidence="1">ATPase AAA-type core domain-containing protein</fullName>
    </recommendedName>
</protein>
<gene>
    <name evidence="2" type="ORF">AA347_01966</name>
</gene>
<name>A0A1C7WUC9_9BACT</name>
<keyword evidence="3" id="KW-1185">Reference proteome</keyword>
<dbReference type="InterPro" id="IPR027417">
    <property type="entry name" value="P-loop_NTPase"/>
</dbReference>
<organism evidence="2 3">
    <name type="scientific">Aliarcobacter thereius LMG 24486</name>
    <dbReference type="NCBI Taxonomy" id="1032240"/>
    <lineage>
        <taxon>Bacteria</taxon>
        <taxon>Pseudomonadati</taxon>
        <taxon>Campylobacterota</taxon>
        <taxon>Epsilonproteobacteria</taxon>
        <taxon>Campylobacterales</taxon>
        <taxon>Arcobacteraceae</taxon>
        <taxon>Aliarcobacter</taxon>
    </lineage>
</organism>
<feature type="domain" description="ATPase AAA-type core" evidence="1">
    <location>
        <begin position="44"/>
        <end position="367"/>
    </location>
</feature>
<dbReference type="RefSeq" id="WP_066390652.1">
    <property type="nucleotide sequence ID" value="NZ_CP035926.1"/>
</dbReference>
<accession>A0A1C7WUC9</accession>
<dbReference type="SUPFAM" id="SSF52540">
    <property type="entry name" value="P-loop containing nucleoside triphosphate hydrolases"/>
    <property type="match status" value="1"/>
</dbReference>
<dbReference type="InterPro" id="IPR003959">
    <property type="entry name" value="ATPase_AAA_core"/>
</dbReference>
<reference evidence="2 3" key="1">
    <citation type="submission" date="2015-10" db="EMBL/GenBank/DDBJ databases">
        <authorList>
            <person name="Rovetto F.F."/>
            <person name="Cocolin L.L."/>
            <person name="Illeghems K.K."/>
            <person name="Van Nieuwerbuegh F.F."/>
            <person name="Houf K.K."/>
        </authorList>
    </citation>
    <scope>NUCLEOTIDE SEQUENCE [LARGE SCALE GENOMIC DNA]</scope>
    <source>
        <strain evidence="2 3">LMG 24486</strain>
    </source>
</reference>
<dbReference type="CDD" id="cd00267">
    <property type="entry name" value="ABC_ATPase"/>
    <property type="match status" value="1"/>
</dbReference>
<dbReference type="Proteomes" id="UP000092987">
    <property type="component" value="Unassembled WGS sequence"/>
</dbReference>
<sequence length="425" mass="49675">MFLQFTVNNFLSIKEKATFSMLDNSKEDKNSFSIRDYNLLRTSVIYGANASGKTNILKAMSFMRTLVLNKYKIIQSTDILPYSPFRLNTSTKESSSSFEMVFFIDEKKYRYGFELDSTTIYSEWLFEDEKGKEAKLFYRDIDEEDYVNNQKFKEGYSFFDKSNKKINIAQNQLFLWVCDRLANSTISKSILKWFSNFNMLDGTDSNGYMNFTLRKMEDEEFKKEIVNLVKTADIGIENIDLQEDDIHFDDVSKVQLPEFIKEEILKNGGVKSISINTSHKVFDDENNFITHETFELEKDESFGTKKFFKISAPVIDTLKNGKILLIDELDSSLHPILTKHLIKLFNDEKINKNNAQLIFTTHDTNLLKPTIFKREQIWFTQKDKYGSTNLYSMLEIKGVRASDDFEKHYIQGKYGAVPYIGEFEF</sequence>
<comment type="caution">
    <text evidence="2">The sequence shown here is derived from an EMBL/GenBank/DDBJ whole genome shotgun (WGS) entry which is preliminary data.</text>
</comment>
<dbReference type="PANTHER" id="PTHR40396:SF1">
    <property type="entry name" value="ATPASE AAA-TYPE CORE DOMAIN-CONTAINING PROTEIN"/>
    <property type="match status" value="1"/>
</dbReference>
<proteinExistence type="predicted"/>
<dbReference type="EMBL" id="LLKQ01000001">
    <property type="protein sequence ID" value="OCL96475.1"/>
    <property type="molecule type" value="Genomic_DNA"/>
</dbReference>
<dbReference type="Gene3D" id="3.40.50.300">
    <property type="entry name" value="P-loop containing nucleotide triphosphate hydrolases"/>
    <property type="match status" value="1"/>
</dbReference>
<evidence type="ECO:0000313" key="2">
    <source>
        <dbReference type="EMBL" id="OCL96475.1"/>
    </source>
</evidence>
<dbReference type="Pfam" id="PF13304">
    <property type="entry name" value="AAA_21"/>
    <property type="match status" value="1"/>
</dbReference>
<evidence type="ECO:0000313" key="3">
    <source>
        <dbReference type="Proteomes" id="UP000092987"/>
    </source>
</evidence>
<dbReference type="PANTHER" id="PTHR40396">
    <property type="entry name" value="ATPASE-LIKE PROTEIN"/>
    <property type="match status" value="1"/>
</dbReference>
<evidence type="ECO:0000259" key="1">
    <source>
        <dbReference type="Pfam" id="PF13304"/>
    </source>
</evidence>